<protein>
    <recommendedName>
        <fullName evidence="7">DNA 3'-5' helicase</fullName>
        <ecNumber evidence="7">5.6.2.4</ecNumber>
    </recommendedName>
    <alternativeName>
        <fullName evidence="8">DNA 3'-5' helicase II</fullName>
    </alternativeName>
</protein>
<evidence type="ECO:0000259" key="13">
    <source>
        <dbReference type="PROSITE" id="PS51217"/>
    </source>
</evidence>
<accession>A0ABQ6C8G7</accession>
<evidence type="ECO:0000256" key="5">
    <source>
        <dbReference type="ARBA" id="ARBA00023235"/>
    </source>
</evidence>
<dbReference type="SUPFAM" id="SSF52540">
    <property type="entry name" value="P-loop containing nucleoside triphosphate hydrolases"/>
    <property type="match status" value="1"/>
</dbReference>
<dbReference type="Pfam" id="PF00580">
    <property type="entry name" value="UvrD-helicase"/>
    <property type="match status" value="1"/>
</dbReference>
<dbReference type="EMBL" id="BSPB01000038">
    <property type="protein sequence ID" value="GLS15938.1"/>
    <property type="molecule type" value="Genomic_DNA"/>
</dbReference>
<feature type="binding site" evidence="10">
    <location>
        <begin position="39"/>
        <end position="46"/>
    </location>
    <ligand>
        <name>ATP</name>
        <dbReference type="ChEBI" id="CHEBI:30616"/>
    </ligand>
</feature>
<reference evidence="15" key="1">
    <citation type="journal article" date="2019" name="Int. J. Syst. Evol. Microbiol.">
        <title>The Global Catalogue of Microorganisms (GCM) 10K type strain sequencing project: providing services to taxonomists for standard genome sequencing and annotation.</title>
        <authorList>
            <consortium name="The Broad Institute Genomics Platform"/>
            <consortium name="The Broad Institute Genome Sequencing Center for Infectious Disease"/>
            <person name="Wu L."/>
            <person name="Ma J."/>
        </authorList>
    </citation>
    <scope>NUCLEOTIDE SEQUENCE [LARGE SCALE GENOMIC DNA]</scope>
    <source>
        <strain evidence="15">NBRC 109341</strain>
    </source>
</reference>
<dbReference type="Pfam" id="PF12705">
    <property type="entry name" value="PDDEXK_1"/>
    <property type="match status" value="1"/>
</dbReference>
<keyword evidence="3 10" id="KW-0347">Helicase</keyword>
<dbReference type="Gene3D" id="1.10.486.10">
    <property type="entry name" value="PCRA, domain 4"/>
    <property type="match status" value="1"/>
</dbReference>
<dbReference type="RefSeq" id="WP_284308746.1">
    <property type="nucleotide sequence ID" value="NZ_BSPB01000038.1"/>
</dbReference>
<evidence type="ECO:0000256" key="3">
    <source>
        <dbReference type="ARBA" id="ARBA00022806"/>
    </source>
</evidence>
<evidence type="ECO:0000313" key="14">
    <source>
        <dbReference type="EMBL" id="GLS15938.1"/>
    </source>
</evidence>
<comment type="catalytic activity">
    <reaction evidence="6">
        <text>Couples ATP hydrolysis with the unwinding of duplex DNA by translocating in the 3'-5' direction.</text>
        <dbReference type="EC" id="5.6.2.4"/>
    </reaction>
</comment>
<gene>
    <name evidence="14" type="ORF">GCM10007935_33750</name>
</gene>
<dbReference type="PANTHER" id="PTHR11070:SF2">
    <property type="entry name" value="ATP-DEPENDENT DNA HELICASE SRS2"/>
    <property type="match status" value="1"/>
</dbReference>
<evidence type="ECO:0000256" key="7">
    <source>
        <dbReference type="ARBA" id="ARBA00034808"/>
    </source>
</evidence>
<dbReference type="PROSITE" id="PS51198">
    <property type="entry name" value="UVRD_HELICASE_ATP_BIND"/>
    <property type="match status" value="1"/>
</dbReference>
<evidence type="ECO:0000256" key="9">
    <source>
        <dbReference type="ARBA" id="ARBA00048988"/>
    </source>
</evidence>
<dbReference type="InterPro" id="IPR014016">
    <property type="entry name" value="UvrD-like_ATP-bd"/>
</dbReference>
<organism evidence="14 15">
    <name type="scientific">Hydrogenophaga electricum</name>
    <dbReference type="NCBI Taxonomy" id="1230953"/>
    <lineage>
        <taxon>Bacteria</taxon>
        <taxon>Pseudomonadati</taxon>
        <taxon>Pseudomonadota</taxon>
        <taxon>Betaproteobacteria</taxon>
        <taxon>Burkholderiales</taxon>
        <taxon>Comamonadaceae</taxon>
        <taxon>Hydrogenophaga</taxon>
    </lineage>
</organism>
<keyword evidence="2 10" id="KW-0378">Hydrolase</keyword>
<evidence type="ECO:0000259" key="12">
    <source>
        <dbReference type="PROSITE" id="PS51198"/>
    </source>
</evidence>
<dbReference type="GO" id="GO:0004386">
    <property type="term" value="F:helicase activity"/>
    <property type="evidence" value="ECO:0007669"/>
    <property type="project" value="UniProtKB-KW"/>
</dbReference>
<evidence type="ECO:0000256" key="8">
    <source>
        <dbReference type="ARBA" id="ARBA00034923"/>
    </source>
</evidence>
<evidence type="ECO:0000313" key="15">
    <source>
        <dbReference type="Proteomes" id="UP001156903"/>
    </source>
</evidence>
<feature type="domain" description="UvrD-like helicase ATP-binding" evidence="12">
    <location>
        <begin position="18"/>
        <end position="488"/>
    </location>
</feature>
<dbReference type="EC" id="5.6.2.4" evidence="7"/>
<dbReference type="InterPro" id="IPR000212">
    <property type="entry name" value="DNA_helicase_UvrD/REP"/>
</dbReference>
<feature type="region of interest" description="Disordered" evidence="11">
    <location>
        <begin position="531"/>
        <end position="553"/>
    </location>
</feature>
<evidence type="ECO:0000256" key="1">
    <source>
        <dbReference type="ARBA" id="ARBA00022741"/>
    </source>
</evidence>
<comment type="catalytic activity">
    <reaction evidence="9">
        <text>ATP + H2O = ADP + phosphate + H(+)</text>
        <dbReference type="Rhea" id="RHEA:13065"/>
        <dbReference type="ChEBI" id="CHEBI:15377"/>
        <dbReference type="ChEBI" id="CHEBI:15378"/>
        <dbReference type="ChEBI" id="CHEBI:30616"/>
        <dbReference type="ChEBI" id="CHEBI:43474"/>
        <dbReference type="ChEBI" id="CHEBI:456216"/>
        <dbReference type="EC" id="5.6.2.4"/>
    </reaction>
</comment>
<evidence type="ECO:0000256" key="4">
    <source>
        <dbReference type="ARBA" id="ARBA00022840"/>
    </source>
</evidence>
<evidence type="ECO:0000256" key="6">
    <source>
        <dbReference type="ARBA" id="ARBA00034617"/>
    </source>
</evidence>
<dbReference type="Gene3D" id="3.40.50.300">
    <property type="entry name" value="P-loop containing nucleotide triphosphate hydrolases"/>
    <property type="match status" value="4"/>
</dbReference>
<dbReference type="InterPro" id="IPR027417">
    <property type="entry name" value="P-loop_NTPase"/>
</dbReference>
<keyword evidence="15" id="KW-1185">Reference proteome</keyword>
<sequence length="1133" mass="122340">MTHTPNTAQAAYRIDGELVARPAFYAVACDPARSVAVEACAGAGKTWMLVSRILRALLDGTEPQDILAITFTKKAAGEMRERLQDWTASFAGQPQATLVTELQLRGMAAADAQRRAADLQGLHQRLLAHGRPVQIRTFHSWFASLLRSAPLAVLDELELPAEHELLEDDAQAAELAWPRFYASVDADAGLRQDFLDSVALHGRSQTLKALANALAKRVEFALADRDGVVDGSVEPFAQRYPALAAFGVPAQALAGEACRARWLGWARELGAEKNKTPQKAGDAVVDAFADADDTSVPALARRLRALRKAFFVASEDRLTNHLAKFPAAQAAEAELQTLLAADRQHAAWQHQQRMARLTRALIAAFAALKRERGWVDMNDVEGAARRLLADAELSGWLQQRLDARVRHLLIDEFQDTNPLQWQALYGWLSAYAGAGSGEAPRVFLVGDPKQSIYRFRRAEPQVFKAAQHFVVHGLGGALLSCDHTRRCATGVVDVLNTVMLGAEADAGYAGFRPHTTESAEAGAALALPPIERPERGHDAPAAADTGEGPAWRDSLGTPRLVPEEKLSALEARQAADWLAAEIGQGALQPQDVMVLSRKRERLGWLHDALAERGIAGEQPERQDLADHPVAQDLIALLDALVSPAHDLSLARALKSPVFGLDDAALARIARLCRRAAAKPAAGGGESARADSPRWWAVLQALASGGEGASDDPVVDAPLAQVARTLAGWRACLQTLPPHDALSVIYREGDVFARYASAVPPRQRESARLALQAVLAQALAQDGGRFLTAYRFVRALKAGGIRLPQPARPQAVRLLTIHGAKGLEAHTVLLLDTDAPPPMAESMGVLVDWPGEAAAPTRFVFLASEKTPPACAADLLAREQQARALEELNALYVALTRAADRLVISSVQPHRRGDLPTWRARIEPLTQPVPVVAATSPNAVAGVPVEPAVVRDLPVWSPAETVPPAAASAAPGQPAPVPEDDARTRVGLALHRLLQWVPTPATGFRWDVLHRQAVAREFGLTPEQAGEALRMAEAVLGGDAAWAWDASLLAHWGSEVDIWANGQLLRMDRLVRRADTGCWWVLDYKSATHPERQAALREQLHGYHRALSQARPGEPVRVAFVNPNGQLIEIPVPA</sequence>
<evidence type="ECO:0000256" key="2">
    <source>
        <dbReference type="ARBA" id="ARBA00022801"/>
    </source>
</evidence>
<dbReference type="PANTHER" id="PTHR11070">
    <property type="entry name" value="UVRD / RECB / PCRA DNA HELICASE FAMILY MEMBER"/>
    <property type="match status" value="1"/>
</dbReference>
<dbReference type="Pfam" id="PF13361">
    <property type="entry name" value="UvrD_C"/>
    <property type="match status" value="1"/>
</dbReference>
<dbReference type="InterPro" id="IPR014017">
    <property type="entry name" value="DNA_helicase_UvrD-like_C"/>
</dbReference>
<keyword evidence="4 10" id="KW-0067">ATP-binding</keyword>
<evidence type="ECO:0000256" key="10">
    <source>
        <dbReference type="PROSITE-ProRule" id="PRU00560"/>
    </source>
</evidence>
<dbReference type="PROSITE" id="PS51217">
    <property type="entry name" value="UVRD_HELICASE_CTER"/>
    <property type="match status" value="1"/>
</dbReference>
<dbReference type="InterPro" id="IPR038726">
    <property type="entry name" value="PDDEXK_AddAB-type"/>
</dbReference>
<evidence type="ECO:0000256" key="11">
    <source>
        <dbReference type="SAM" id="MobiDB-lite"/>
    </source>
</evidence>
<feature type="domain" description="UvrD-like helicase C-terminal" evidence="13">
    <location>
        <begin position="528"/>
        <end position="821"/>
    </location>
</feature>
<keyword evidence="1 10" id="KW-0547">Nucleotide-binding</keyword>
<name>A0ABQ6C8G7_9BURK</name>
<keyword evidence="5" id="KW-0413">Isomerase</keyword>
<comment type="caution">
    <text evidence="14">The sequence shown here is derived from an EMBL/GenBank/DDBJ whole genome shotgun (WGS) entry which is preliminary data.</text>
</comment>
<proteinExistence type="predicted"/>
<dbReference type="Proteomes" id="UP001156903">
    <property type="component" value="Unassembled WGS sequence"/>
</dbReference>